<sequence>MKRKVISTVIAACMVAGTMVGFGTSVNAATSNSEDSGEKITLKLFHNWINVDEAPYFEDIAEEFESTHPNVDIVVENVGDPDYKSKLKVMLGADDAPDIFFSWSGEFAYKFARAGSALDLTEYYEEDPEWKDSFIQAALEPFQYEEGIYGVPVRVDAKLMIYNKDLFEKYNVEVPTTYDEFLNVCQTFKDAGITPLAMGNSDPWTACHYISTFNSMCVPSDVRAVDNNYKTGTFTDEGYVQALNMLKDLNDKGYFTENTNSIDFEVARNDFLTGNAAMTYMQSIEFRRCAENNLNAGAFKIPFPEGEDGDPDLVTGSPDGFMISKSCENPEVAIEFLKLMTSKPWQEKMITQLSSPASVQGVHNEENSDALTLQAVDIYSKASGFANWLDADIHSKIADVYVPGLQEVIAGSVTPEDLMSEVQEIAEEVQSDSEE</sequence>
<dbReference type="PANTHER" id="PTHR43649:SF29">
    <property type="entry name" value="OSMOPROTECTIVE COMPOUNDS-BINDING PROTEIN GGTB"/>
    <property type="match status" value="1"/>
</dbReference>
<feature type="signal peptide" evidence="3">
    <location>
        <begin position="1"/>
        <end position="28"/>
    </location>
</feature>
<evidence type="ECO:0000256" key="2">
    <source>
        <dbReference type="ARBA" id="ARBA00022448"/>
    </source>
</evidence>
<dbReference type="InterPro" id="IPR006059">
    <property type="entry name" value="SBP"/>
</dbReference>
<evidence type="ECO:0000313" key="4">
    <source>
        <dbReference type="EMBL" id="NSF73433.1"/>
    </source>
</evidence>
<organism evidence="4 5">
    <name type="scientific">Blautia wexlerae</name>
    <dbReference type="NCBI Taxonomy" id="418240"/>
    <lineage>
        <taxon>Bacteria</taxon>
        <taxon>Bacillati</taxon>
        <taxon>Bacillota</taxon>
        <taxon>Clostridia</taxon>
        <taxon>Lachnospirales</taxon>
        <taxon>Lachnospiraceae</taxon>
        <taxon>Blautia</taxon>
    </lineage>
</organism>
<dbReference type="InterPro" id="IPR050490">
    <property type="entry name" value="Bact_solute-bd_prot1"/>
</dbReference>
<gene>
    <name evidence="4" type="ORF">G4952_06260</name>
</gene>
<dbReference type="Proteomes" id="UP000822152">
    <property type="component" value="Unassembled WGS sequence"/>
</dbReference>
<dbReference type="RefSeq" id="WP_173743069.1">
    <property type="nucleotide sequence ID" value="NZ_JAAIPF010000011.1"/>
</dbReference>
<dbReference type="PANTHER" id="PTHR43649">
    <property type="entry name" value="ARABINOSE-BINDING PROTEIN-RELATED"/>
    <property type="match status" value="1"/>
</dbReference>
<dbReference type="Pfam" id="PF01547">
    <property type="entry name" value="SBP_bac_1"/>
    <property type="match status" value="1"/>
</dbReference>
<dbReference type="EMBL" id="JAAIPF010000011">
    <property type="protein sequence ID" value="NSF73433.1"/>
    <property type="molecule type" value="Genomic_DNA"/>
</dbReference>
<keyword evidence="5" id="KW-1185">Reference proteome</keyword>
<keyword evidence="3" id="KW-0732">Signal</keyword>
<accession>A0ABX2GP87</accession>
<evidence type="ECO:0000256" key="1">
    <source>
        <dbReference type="ARBA" id="ARBA00008520"/>
    </source>
</evidence>
<keyword evidence="2" id="KW-0813">Transport</keyword>
<evidence type="ECO:0000313" key="5">
    <source>
        <dbReference type="Proteomes" id="UP000822152"/>
    </source>
</evidence>
<dbReference type="SUPFAM" id="SSF53850">
    <property type="entry name" value="Periplasmic binding protein-like II"/>
    <property type="match status" value="1"/>
</dbReference>
<reference evidence="4 5" key="1">
    <citation type="journal article" date="2020" name="Cell Host Microbe">
        <title>Functional and Genomic Variation between Human-Derived Isolates of Lachnospiraceae Reveals Inter- and Intra-Species Diversity.</title>
        <authorList>
            <person name="Sorbara M.T."/>
            <person name="Littmann E.R."/>
            <person name="Fontana E."/>
            <person name="Moody T.U."/>
            <person name="Kohout C.E."/>
            <person name="Gjonbalaj M."/>
            <person name="Eaton V."/>
            <person name="Seok R."/>
            <person name="Leiner I.M."/>
            <person name="Pamer E.G."/>
        </authorList>
    </citation>
    <scope>NUCLEOTIDE SEQUENCE [LARGE SCALE GENOMIC DNA]</scope>
    <source>
        <strain evidence="4 5">MSK.20.11</strain>
    </source>
</reference>
<protein>
    <submittedName>
        <fullName evidence="4">Extracellular solute-binding protein</fullName>
    </submittedName>
</protein>
<evidence type="ECO:0000256" key="3">
    <source>
        <dbReference type="SAM" id="SignalP"/>
    </source>
</evidence>
<comment type="similarity">
    <text evidence="1">Belongs to the bacterial solute-binding protein 1 family.</text>
</comment>
<comment type="caution">
    <text evidence="4">The sequence shown here is derived from an EMBL/GenBank/DDBJ whole genome shotgun (WGS) entry which is preliminary data.</text>
</comment>
<name>A0ABX2GP87_9FIRM</name>
<dbReference type="Gene3D" id="3.40.190.10">
    <property type="entry name" value="Periplasmic binding protein-like II"/>
    <property type="match status" value="2"/>
</dbReference>
<proteinExistence type="inferred from homology"/>
<feature type="chain" id="PRO_5045146548" evidence="3">
    <location>
        <begin position="29"/>
        <end position="435"/>
    </location>
</feature>